<feature type="transmembrane region" description="Helical" evidence="1">
    <location>
        <begin position="734"/>
        <end position="752"/>
    </location>
</feature>
<feature type="transmembrane region" description="Helical" evidence="1">
    <location>
        <begin position="524"/>
        <end position="547"/>
    </location>
</feature>
<reference evidence="4 5" key="1">
    <citation type="submission" date="2016-08" db="EMBL/GenBank/DDBJ databases">
        <authorList>
            <person name="Varghese N."/>
            <person name="Submissions Spin"/>
        </authorList>
    </citation>
    <scope>NUCLEOTIDE SEQUENCE [LARGE SCALE GENOMIC DNA]</scope>
    <source>
        <strain evidence="4 5">R-53116</strain>
    </source>
</reference>
<dbReference type="GO" id="GO:0004129">
    <property type="term" value="F:cytochrome-c oxidase activity"/>
    <property type="evidence" value="ECO:0007669"/>
    <property type="project" value="InterPro"/>
</dbReference>
<evidence type="ECO:0000313" key="5">
    <source>
        <dbReference type="Proteomes" id="UP000182448"/>
    </source>
</evidence>
<dbReference type="InterPro" id="IPR036927">
    <property type="entry name" value="Cyt_c_oxase-like_su1_sf"/>
</dbReference>
<evidence type="ECO:0000313" key="6">
    <source>
        <dbReference type="Proteomes" id="UP000585749"/>
    </source>
</evidence>
<dbReference type="Proteomes" id="UP000182448">
    <property type="component" value="Unassembled WGS sequence"/>
</dbReference>
<feature type="transmembrane region" description="Helical" evidence="1">
    <location>
        <begin position="676"/>
        <end position="695"/>
    </location>
</feature>
<evidence type="ECO:0000259" key="2">
    <source>
        <dbReference type="Pfam" id="PF22085"/>
    </source>
</evidence>
<feature type="transmembrane region" description="Helical" evidence="1">
    <location>
        <begin position="292"/>
        <end position="315"/>
    </location>
</feature>
<dbReference type="OrthoDB" id="9767153at2"/>
<sequence>MKAGYNYRRLTRVLVVTLVGAFSILIAGGLAIFKNEAPRPSQIVNQNGTELISKKSLLSGQAVYEKYGLADYGTYLGNGSYLGPDYTAQSLHIYLKGMDQYYAKTLYHKDFTTLSDLEQGGIKAKVRKEIRVNRYNKAKQTLRLTDAQAAGLKTLQSYYRKEFINNPQQAGLPASMINQKKTDAFMYKGNKVDQLTSFFFWGAWLSSTNRPDRSFTYTNNWPYDQDAGNVMPAEAMVWTAISVALLVVGIGVIIYFQRRYQFDMESRYLPDSPIDIDPDLPITTSQKKVAKFFVIVMLMFLLQILMGELMAHYYVENSFFGLPLQNIWPFNVAKAWHLQLVIFWVATTWLATGIYIVPRVLRREPRNQGKLVDLLFWGLIICVGGSMLGEWGSTLGIINKNWWLFGNFGWEYLELGKFWQIVFILAMVLWLIILMRGFIPALKRKADYDRTRLTTLLFSGAIAIPAFYLASLFILPNSHVTFADYWRWWIVHLWVEGIFESFAVILIGWLMVDMKLTTVRSTVRALYFQVILLLGSGVVGMGHHYFWEGDHSVWLALGASFSALEIVPLCLLVWEAYTHYRVYRDTQKVFPYKGTFIFLMWTGIWNAVGAGALGFLINAPAINYFEHGTQWTAAHAHASMAGVYGMFSIAIMLYTLRNVTKKQFWTKKMEKAVSWVAWLTNIGLAGMVFITLLPMGQIQLIDALKHGYWHARLLSFYHQPVVAGLLWARLVPDLIFTAGVVVLLVIVVRAFFNLKKDDNRAATKALEKLAAEDEREDAAELKNDY</sequence>
<name>A0A4Y4G337_WEIHE</name>
<comment type="caution">
    <text evidence="3">The sequence shown here is derived from an EMBL/GenBank/DDBJ whole genome shotgun (WGS) entry which is preliminary data.</text>
</comment>
<dbReference type="GO" id="GO:0020037">
    <property type="term" value="F:heme binding"/>
    <property type="evidence" value="ECO:0007669"/>
    <property type="project" value="InterPro"/>
</dbReference>
<dbReference type="RefSeq" id="WP_074428077.1">
    <property type="nucleotide sequence ID" value="NZ_BJEG01000015.1"/>
</dbReference>
<dbReference type="Pfam" id="PF22085">
    <property type="entry name" value="NorB_cytochrome_c-like"/>
    <property type="match status" value="1"/>
</dbReference>
<dbReference type="PANTHER" id="PTHR10422">
    <property type="entry name" value="CYTOCHROME C OXIDASE SUBUNIT 1"/>
    <property type="match status" value="1"/>
</dbReference>
<feature type="transmembrane region" description="Helical" evidence="1">
    <location>
        <begin position="637"/>
        <end position="656"/>
    </location>
</feature>
<feature type="transmembrane region" description="Helical" evidence="1">
    <location>
        <begin position="418"/>
        <end position="435"/>
    </location>
</feature>
<reference evidence="3 6" key="2">
    <citation type="submission" date="2020-04" db="EMBL/GenBank/DDBJ databases">
        <title>MicrobeNet Type strains.</title>
        <authorList>
            <person name="Nicholson A.C."/>
        </authorList>
    </citation>
    <scope>NUCLEOTIDE SEQUENCE [LARGE SCALE GENOMIC DNA]</scope>
    <source>
        <strain evidence="3 6">CCUG 33494</strain>
    </source>
</reference>
<dbReference type="InterPro" id="IPR054309">
    <property type="entry name" value="NorB_cytochrome_c-like"/>
</dbReference>
<keyword evidence="1" id="KW-1133">Transmembrane helix</keyword>
<dbReference type="Gene3D" id="1.20.210.10">
    <property type="entry name" value="Cytochrome c oxidase-like, subunit I domain"/>
    <property type="match status" value="1"/>
</dbReference>
<proteinExistence type="predicted"/>
<dbReference type="EMBL" id="JAAXPM010000015">
    <property type="protein sequence ID" value="NKY67648.1"/>
    <property type="molecule type" value="Genomic_DNA"/>
</dbReference>
<keyword evidence="1" id="KW-0472">Membrane</keyword>
<feature type="transmembrane region" description="Helical" evidence="1">
    <location>
        <begin position="12"/>
        <end position="33"/>
    </location>
</feature>
<feature type="transmembrane region" description="Helical" evidence="1">
    <location>
        <begin position="235"/>
        <end position="256"/>
    </location>
</feature>
<organism evidence="3 6">
    <name type="scientific">Weissella hellenica</name>
    <dbReference type="NCBI Taxonomy" id="46256"/>
    <lineage>
        <taxon>Bacteria</taxon>
        <taxon>Bacillati</taxon>
        <taxon>Bacillota</taxon>
        <taxon>Bacilli</taxon>
        <taxon>Lactobacillales</taxon>
        <taxon>Lactobacillaceae</taxon>
        <taxon>Weissella</taxon>
    </lineage>
</organism>
<dbReference type="GO" id="GO:0009060">
    <property type="term" value="P:aerobic respiration"/>
    <property type="evidence" value="ECO:0007669"/>
    <property type="project" value="InterPro"/>
</dbReference>
<evidence type="ECO:0000313" key="3">
    <source>
        <dbReference type="EMBL" id="NKY67648.1"/>
    </source>
</evidence>
<dbReference type="GO" id="GO:0016020">
    <property type="term" value="C:membrane"/>
    <property type="evidence" value="ECO:0007669"/>
    <property type="project" value="InterPro"/>
</dbReference>
<dbReference type="AlphaFoldDB" id="A0A4Y4G337"/>
<feature type="transmembrane region" description="Helical" evidence="1">
    <location>
        <begin position="488"/>
        <end position="512"/>
    </location>
</feature>
<dbReference type="EMBL" id="FMAW01000020">
    <property type="protein sequence ID" value="SCC13299.1"/>
    <property type="molecule type" value="Genomic_DNA"/>
</dbReference>
<dbReference type="Proteomes" id="UP000585749">
    <property type="component" value="Unassembled WGS sequence"/>
</dbReference>
<feature type="transmembrane region" description="Helical" evidence="1">
    <location>
        <begin position="374"/>
        <end position="398"/>
    </location>
</feature>
<protein>
    <submittedName>
        <fullName evidence="4">Nitric oxide reductase subunit B</fullName>
    </submittedName>
    <submittedName>
        <fullName evidence="3">Nitric-oxide reductase large subunit</fullName>
    </submittedName>
</protein>
<dbReference type="SUPFAM" id="SSF81442">
    <property type="entry name" value="Cytochrome c oxidase subunit I-like"/>
    <property type="match status" value="1"/>
</dbReference>
<feature type="transmembrane region" description="Helical" evidence="1">
    <location>
        <begin position="335"/>
        <end position="358"/>
    </location>
</feature>
<feature type="transmembrane region" description="Helical" evidence="1">
    <location>
        <begin position="553"/>
        <end position="574"/>
    </location>
</feature>
<feature type="domain" description="Nitric oxide reductase subunit B cytochrome c-like" evidence="2">
    <location>
        <begin position="40"/>
        <end position="223"/>
    </location>
</feature>
<evidence type="ECO:0000256" key="1">
    <source>
        <dbReference type="SAM" id="Phobius"/>
    </source>
</evidence>
<dbReference type="Pfam" id="PF00115">
    <property type="entry name" value="COX1"/>
    <property type="match status" value="1"/>
</dbReference>
<keyword evidence="1" id="KW-0812">Transmembrane</keyword>
<dbReference type="InterPro" id="IPR000883">
    <property type="entry name" value="Cyt_C_Oxase_1"/>
</dbReference>
<keyword evidence="5" id="KW-1185">Reference proteome</keyword>
<feature type="transmembrane region" description="Helical" evidence="1">
    <location>
        <begin position="595"/>
        <end position="617"/>
    </location>
</feature>
<gene>
    <name evidence="4" type="ORF">GA0061075_12013</name>
    <name evidence="3" type="ORF">HF960_08330</name>
</gene>
<evidence type="ECO:0000313" key="4">
    <source>
        <dbReference type="EMBL" id="SCC13299.1"/>
    </source>
</evidence>
<dbReference type="PANTHER" id="PTHR10422:SF38">
    <property type="entry name" value="CYTOCHROME B SUBUNIT OF NITRIC OXIDE REDUCTASE"/>
    <property type="match status" value="1"/>
</dbReference>
<feature type="transmembrane region" description="Helical" evidence="1">
    <location>
        <begin position="456"/>
        <end position="476"/>
    </location>
</feature>
<accession>A0A4Y4G337</accession>